<dbReference type="Gene3D" id="1.25.40.20">
    <property type="entry name" value="Ankyrin repeat-containing domain"/>
    <property type="match status" value="1"/>
</dbReference>
<dbReference type="EMBL" id="JALJOR010000012">
    <property type="protein sequence ID" value="KAK9807608.1"/>
    <property type="molecule type" value="Genomic_DNA"/>
</dbReference>
<evidence type="ECO:0000256" key="1">
    <source>
        <dbReference type="ARBA" id="ARBA00005843"/>
    </source>
</evidence>
<evidence type="ECO:0000259" key="5">
    <source>
        <dbReference type="PROSITE" id="PS50011"/>
    </source>
</evidence>
<dbReference type="Gene3D" id="3.30.200.20">
    <property type="entry name" value="Phosphorylase Kinase, domain 1"/>
    <property type="match status" value="1"/>
</dbReference>
<dbReference type="Proteomes" id="UP001489004">
    <property type="component" value="Unassembled WGS sequence"/>
</dbReference>
<protein>
    <recommendedName>
        <fullName evidence="5">Protein kinase domain-containing protein</fullName>
    </recommendedName>
</protein>
<dbReference type="PROSITE" id="PS00107">
    <property type="entry name" value="PROTEIN_KINASE_ATP"/>
    <property type="match status" value="1"/>
</dbReference>
<reference evidence="6 7" key="1">
    <citation type="journal article" date="2024" name="Nat. Commun.">
        <title>Phylogenomics reveals the evolutionary origins of lichenization in chlorophyte algae.</title>
        <authorList>
            <person name="Puginier C."/>
            <person name="Libourel C."/>
            <person name="Otte J."/>
            <person name="Skaloud P."/>
            <person name="Haon M."/>
            <person name="Grisel S."/>
            <person name="Petersen M."/>
            <person name="Berrin J.G."/>
            <person name="Delaux P.M."/>
            <person name="Dal Grande F."/>
            <person name="Keller J."/>
        </authorList>
    </citation>
    <scope>NUCLEOTIDE SEQUENCE [LARGE SCALE GENOMIC DNA]</scope>
    <source>
        <strain evidence="6 7">SAG 2043</strain>
    </source>
</reference>
<dbReference type="GO" id="GO:0004674">
    <property type="term" value="F:protein serine/threonine kinase activity"/>
    <property type="evidence" value="ECO:0007669"/>
    <property type="project" value="TreeGrafter"/>
</dbReference>
<dbReference type="InterPro" id="IPR029016">
    <property type="entry name" value="GAF-like_dom_sf"/>
</dbReference>
<feature type="domain" description="Protein kinase" evidence="5">
    <location>
        <begin position="691"/>
        <end position="972"/>
    </location>
</feature>
<keyword evidence="3" id="KW-0040">ANK repeat</keyword>
<evidence type="ECO:0000313" key="6">
    <source>
        <dbReference type="EMBL" id="KAK9807608.1"/>
    </source>
</evidence>
<keyword evidence="4" id="KW-0067">ATP-binding</keyword>
<keyword evidence="2" id="KW-0675">Receptor</keyword>
<comment type="caution">
    <text evidence="6">The sequence shown here is derived from an EMBL/GenBank/DDBJ whole genome shotgun (WGS) entry which is preliminary data.</text>
</comment>
<name>A0AAW1PHG6_9CHLO</name>
<dbReference type="Gene3D" id="1.10.510.10">
    <property type="entry name" value="Transferase(Phosphotransferase) domain 1"/>
    <property type="match status" value="1"/>
</dbReference>
<proteinExistence type="inferred from homology"/>
<comment type="similarity">
    <text evidence="1">Belongs to the protein kinase superfamily. TKL Ser/Thr protein kinase family.</text>
</comment>
<keyword evidence="4" id="KW-0547">Nucleotide-binding</keyword>
<dbReference type="GO" id="GO:0005524">
    <property type="term" value="F:ATP binding"/>
    <property type="evidence" value="ECO:0007669"/>
    <property type="project" value="UniProtKB-UniRule"/>
</dbReference>
<dbReference type="PANTHER" id="PTHR44329">
    <property type="entry name" value="SERINE/THREONINE-PROTEIN KINASE TNNI3K-RELATED"/>
    <property type="match status" value="1"/>
</dbReference>
<sequence>MTTTWQFAVMHPEESEDSWRPAGFRIIHATERYLGCVADPSHRCYNTTEVDPPLPLEHLDPPQAELDMELAEAVQGGQFVDMMGGRMKMSEGPPDCTKVNQLLERGASITRSRAILYAAGAGQWDALLLLKSMGGDINERDPLDNTGMHIAVLSGAHMFETLQLLLALGADPSIKNNLGRTPLDLLILQMETLRDFSDALLGGFKGHEEATLKAITLLQAVAASVRGPLASLPIPRGKWGCTCGQCLLDGCLSPRMMCRLRITAEVLADIMRDNINTMVESWPASVDDTGMIFGASWLPVQFQQQMSKRFAKGYEAGAQMAAALLNANTPPTAAALNAAIGATTLPLDRAARLAYGHYIQQGGRAEFVIDAIVGIAIEQSEATGDGEFLEIHGAPTPDSRLNLGPYLGAPLPSKEALEGVINLKSRVSLIEPQANLDRITRLAANVFNMPIAMIEIIDNRASYIKSGHNLPSLMQPRLLARKMPMCPWGQIPDLNEVIVVEDTLEEGRWRESPLVAKDPKFRFYAGAPLVTLEGYRLGTLHVCDFVPRQFDTACGTLLANFAQLATRELERPEQLPGQPTAEAQRGKDKWPMLYCNELWTTITGVGADSAIGKPFWDLYRVLGASKETSPWQAFQPAIRANELFQEDVAEGGGSGQHSFTITFKPASRDFPGWPLAWVQNRHLGGCPFDDVQVGPPLGRGAYGSVFHGDWNGAAVAVKVVDHKMGDMAIEEANKEFEAMLGMKLAHPNIVRAFKYAVAPRKVAVWRAQAGDGLPLPMGQDDKIDRGGFRTKRSSYTGSVNLPWVLRTLLDVASAMMYIHGQDILHGDKPENLSCTNVLLVLKPGTDDRPFAAKLSDFGLARMLLSGGAVEAHTCRTVTHMPPELLTQGRLSKASDVYSFGILMWAVYTGRRPWAGLRHVQILAKKMMGTCAAPDFPDHTPPAYRELGERCMSADDQARPTFATVVAALKTLIADVQAGSVRVPDFPVYPLEAYIANMQDQSGAQTLPPNASDDQV</sequence>
<evidence type="ECO:0000256" key="2">
    <source>
        <dbReference type="ARBA" id="ARBA00023170"/>
    </source>
</evidence>
<evidence type="ECO:0000256" key="4">
    <source>
        <dbReference type="PROSITE-ProRule" id="PRU10141"/>
    </source>
</evidence>
<dbReference type="InterPro" id="IPR036770">
    <property type="entry name" value="Ankyrin_rpt-contain_sf"/>
</dbReference>
<dbReference type="Pfam" id="PF07714">
    <property type="entry name" value="PK_Tyr_Ser-Thr"/>
    <property type="match status" value="1"/>
</dbReference>
<dbReference type="Gene3D" id="3.30.450.40">
    <property type="match status" value="1"/>
</dbReference>
<dbReference type="InterPro" id="IPR017441">
    <property type="entry name" value="Protein_kinase_ATP_BS"/>
</dbReference>
<organism evidence="6 7">
    <name type="scientific">[Myrmecia] bisecta</name>
    <dbReference type="NCBI Taxonomy" id="41462"/>
    <lineage>
        <taxon>Eukaryota</taxon>
        <taxon>Viridiplantae</taxon>
        <taxon>Chlorophyta</taxon>
        <taxon>core chlorophytes</taxon>
        <taxon>Trebouxiophyceae</taxon>
        <taxon>Trebouxiales</taxon>
        <taxon>Trebouxiaceae</taxon>
        <taxon>Myrmecia</taxon>
    </lineage>
</organism>
<dbReference type="InterPro" id="IPR001245">
    <property type="entry name" value="Ser-Thr/Tyr_kinase_cat_dom"/>
</dbReference>
<dbReference type="InterPro" id="IPR051681">
    <property type="entry name" value="Ser/Thr_Kinases-Pseudokinases"/>
</dbReference>
<dbReference type="SMART" id="SM00065">
    <property type="entry name" value="GAF"/>
    <property type="match status" value="1"/>
</dbReference>
<dbReference type="InterPro" id="IPR011009">
    <property type="entry name" value="Kinase-like_dom_sf"/>
</dbReference>
<gene>
    <name evidence="6" type="ORF">WJX72_003992</name>
</gene>
<dbReference type="AlphaFoldDB" id="A0AAW1PHG6"/>
<accession>A0AAW1PHG6</accession>
<evidence type="ECO:0000313" key="7">
    <source>
        <dbReference type="Proteomes" id="UP001489004"/>
    </source>
</evidence>
<dbReference type="SUPFAM" id="SSF48403">
    <property type="entry name" value="Ankyrin repeat"/>
    <property type="match status" value="1"/>
</dbReference>
<dbReference type="SUPFAM" id="SSF56112">
    <property type="entry name" value="Protein kinase-like (PK-like)"/>
    <property type="match status" value="1"/>
</dbReference>
<dbReference type="SUPFAM" id="SSF55781">
    <property type="entry name" value="GAF domain-like"/>
    <property type="match status" value="1"/>
</dbReference>
<feature type="binding site" evidence="4">
    <location>
        <position position="718"/>
    </location>
    <ligand>
        <name>ATP</name>
        <dbReference type="ChEBI" id="CHEBI:30616"/>
    </ligand>
</feature>
<dbReference type="PROSITE" id="PS50011">
    <property type="entry name" value="PROTEIN_KINASE_DOM"/>
    <property type="match status" value="1"/>
</dbReference>
<dbReference type="PROSITE" id="PS50088">
    <property type="entry name" value="ANK_REPEAT"/>
    <property type="match status" value="1"/>
</dbReference>
<dbReference type="InterPro" id="IPR003018">
    <property type="entry name" value="GAF"/>
</dbReference>
<dbReference type="PANTHER" id="PTHR44329:SF214">
    <property type="entry name" value="PROTEIN KINASE DOMAIN-CONTAINING PROTEIN"/>
    <property type="match status" value="1"/>
</dbReference>
<dbReference type="InterPro" id="IPR000719">
    <property type="entry name" value="Prot_kinase_dom"/>
</dbReference>
<feature type="repeat" description="ANK" evidence="3">
    <location>
        <begin position="143"/>
        <end position="177"/>
    </location>
</feature>
<evidence type="ECO:0000256" key="3">
    <source>
        <dbReference type="PROSITE-ProRule" id="PRU00023"/>
    </source>
</evidence>
<dbReference type="InterPro" id="IPR002110">
    <property type="entry name" value="Ankyrin_rpt"/>
</dbReference>
<keyword evidence="7" id="KW-1185">Reference proteome</keyword>